<evidence type="ECO:0000259" key="5">
    <source>
        <dbReference type="PROSITE" id="PS50937"/>
    </source>
</evidence>
<dbReference type="Gene3D" id="1.10.1660.10">
    <property type="match status" value="1"/>
</dbReference>
<dbReference type="Pfam" id="PF09278">
    <property type="entry name" value="MerR-DNA-bind"/>
    <property type="match status" value="1"/>
</dbReference>
<accession>A0ABP8XKT9</accession>
<dbReference type="InterPro" id="IPR015358">
    <property type="entry name" value="Tscrpt_reg_MerR_DNA-bd"/>
</dbReference>
<dbReference type="Pfam" id="PF00376">
    <property type="entry name" value="MerR"/>
    <property type="match status" value="1"/>
</dbReference>
<evidence type="ECO:0000256" key="1">
    <source>
        <dbReference type="ARBA" id="ARBA00023015"/>
    </source>
</evidence>
<evidence type="ECO:0000256" key="2">
    <source>
        <dbReference type="ARBA" id="ARBA00023125"/>
    </source>
</evidence>
<organism evidence="6 7">
    <name type="scientific">Promicromonospora umidemergens</name>
    <dbReference type="NCBI Taxonomy" id="629679"/>
    <lineage>
        <taxon>Bacteria</taxon>
        <taxon>Bacillati</taxon>
        <taxon>Actinomycetota</taxon>
        <taxon>Actinomycetes</taxon>
        <taxon>Micrococcales</taxon>
        <taxon>Promicromonosporaceae</taxon>
        <taxon>Promicromonospora</taxon>
    </lineage>
</organism>
<keyword evidence="3" id="KW-0804">Transcription</keyword>
<dbReference type="PRINTS" id="PR00040">
    <property type="entry name" value="HTHMERR"/>
</dbReference>
<reference evidence="7" key="1">
    <citation type="journal article" date="2019" name="Int. J. Syst. Evol. Microbiol.">
        <title>The Global Catalogue of Microorganisms (GCM) 10K type strain sequencing project: providing services to taxonomists for standard genome sequencing and annotation.</title>
        <authorList>
            <consortium name="The Broad Institute Genomics Platform"/>
            <consortium name="The Broad Institute Genome Sequencing Center for Infectious Disease"/>
            <person name="Wu L."/>
            <person name="Ma J."/>
        </authorList>
    </citation>
    <scope>NUCLEOTIDE SEQUENCE [LARGE SCALE GENOMIC DNA]</scope>
    <source>
        <strain evidence="7">JCM 17975</strain>
    </source>
</reference>
<gene>
    <name evidence="6" type="ORF">GCM10023198_36330</name>
</gene>
<dbReference type="SUPFAM" id="SSF46955">
    <property type="entry name" value="Putative DNA-binding domain"/>
    <property type="match status" value="1"/>
</dbReference>
<dbReference type="CDD" id="cd04770">
    <property type="entry name" value="HTH_HMRTR"/>
    <property type="match status" value="1"/>
</dbReference>
<sequence>MLIGELADTVGLPAQTIRFYERQGLLPQPRRQANGYRAYDDTALARVQFIRNAQAAGLTLVEIGSIVELRDNGHRPCTHVTNVLRTKLDAVHARQAELAALEHELEHLVARSNDLDPADCTDTDICHILTRGSGPGPGHRAADTSRPTSYGNSPPK</sequence>
<protein>
    <recommendedName>
        <fullName evidence="5">HTH merR-type domain-containing protein</fullName>
    </recommendedName>
</protein>
<feature type="domain" description="HTH merR-type" evidence="5">
    <location>
        <begin position="1"/>
        <end position="69"/>
    </location>
</feature>
<keyword evidence="1" id="KW-0805">Transcription regulation</keyword>
<evidence type="ECO:0000313" key="7">
    <source>
        <dbReference type="Proteomes" id="UP001500843"/>
    </source>
</evidence>
<dbReference type="InterPro" id="IPR000551">
    <property type="entry name" value="MerR-type_HTH_dom"/>
</dbReference>
<dbReference type="InterPro" id="IPR047057">
    <property type="entry name" value="MerR_fam"/>
</dbReference>
<dbReference type="InterPro" id="IPR009061">
    <property type="entry name" value="DNA-bd_dom_put_sf"/>
</dbReference>
<evidence type="ECO:0000256" key="4">
    <source>
        <dbReference type="SAM" id="MobiDB-lite"/>
    </source>
</evidence>
<dbReference type="RefSeq" id="WP_253868264.1">
    <property type="nucleotide sequence ID" value="NZ_BAABHM010000016.1"/>
</dbReference>
<name>A0ABP8XKT9_9MICO</name>
<proteinExistence type="predicted"/>
<evidence type="ECO:0000256" key="3">
    <source>
        <dbReference type="ARBA" id="ARBA00023163"/>
    </source>
</evidence>
<comment type="caution">
    <text evidence="6">The sequence shown here is derived from an EMBL/GenBank/DDBJ whole genome shotgun (WGS) entry which is preliminary data.</text>
</comment>
<dbReference type="PANTHER" id="PTHR30204">
    <property type="entry name" value="REDOX-CYCLING DRUG-SENSING TRANSCRIPTIONAL ACTIVATOR SOXR"/>
    <property type="match status" value="1"/>
</dbReference>
<dbReference type="Proteomes" id="UP001500843">
    <property type="component" value="Unassembled WGS sequence"/>
</dbReference>
<keyword evidence="2" id="KW-0238">DNA-binding</keyword>
<dbReference type="SMART" id="SM00422">
    <property type="entry name" value="HTH_MERR"/>
    <property type="match status" value="1"/>
</dbReference>
<evidence type="ECO:0000313" key="6">
    <source>
        <dbReference type="EMBL" id="GAA4710282.1"/>
    </source>
</evidence>
<feature type="region of interest" description="Disordered" evidence="4">
    <location>
        <begin position="130"/>
        <end position="156"/>
    </location>
</feature>
<dbReference type="PANTHER" id="PTHR30204:SF94">
    <property type="entry name" value="HEAVY METAL-DEPENDENT TRANSCRIPTIONAL REGULATOR HI_0293-RELATED"/>
    <property type="match status" value="1"/>
</dbReference>
<dbReference type="PROSITE" id="PS50937">
    <property type="entry name" value="HTH_MERR_2"/>
    <property type="match status" value="1"/>
</dbReference>
<dbReference type="EMBL" id="BAABHM010000016">
    <property type="protein sequence ID" value="GAA4710282.1"/>
    <property type="molecule type" value="Genomic_DNA"/>
</dbReference>
<keyword evidence="7" id="KW-1185">Reference proteome</keyword>
<feature type="compositionally biased region" description="Polar residues" evidence="4">
    <location>
        <begin position="145"/>
        <end position="156"/>
    </location>
</feature>